<sequence>MNSVDVRETDTMSDSDWFDIASGRESEDTDSVVDRLSRRSSMSFTGTSDSAGNAIVERWEGLLGDPDSEDELEIGPPADDNTPPQSQQDIDGLGDTTADEENVKAALDQSMISTLSSSRSSSHSVCRPSRRDVKLSFPDPILSNSASLCKTDERDDLNRSYDRISRSESELELGSTKEAYLTLDDLGTITTPEVVPPVASYSPKVSFEADLNIVLYGCSSPVKLTLVDAILSKLAAASGATLSSPTMWTRVLDNYQSSTRVITITDRTVPASRDADVVHRQPSLESSSYTPDRHVNSLAIVYLPSSITRESIEDHTHYLPVLVPPTYIISSFSEEIEKHAARHRWNMLNIPESEVLRLKRSRDGDLIAGIVNAGEIDALNAKDVCDAVEELLTKLGTALPRKQASLKDFGTRVNVLAVLTLLLSVLLTYSLTDVGHSFSQTNATTQGGSPTVDTLNESASVPQPVAIPLVDGSVAKALIPSSVKDFALAIPDTVPIPGASVSLASVSAQASTSNVAREKDAAQLCASTGNSLAKLPFAELILLPEAPVPSLNGAAGASKALSVIAPSSPSSSWKGKGKAKQEEHQDVTALSLRVIGSLVEWFDVQTILKGVGRDVKELVDALEELMAMIGGMVEQGRKSLLSLVTSMERPRNEARVEVHDEKGLGNIVGERHTRAKRRAKEIKEVGEKWVLTGAKHRADRARGQVKALTRQASGHADMPKRACDRKRDVKELSRGILDYVF</sequence>
<dbReference type="InParanoid" id="A0A165MZW3"/>
<protein>
    <submittedName>
        <fullName evidence="2">Uncharacterized protein</fullName>
    </submittedName>
</protein>
<evidence type="ECO:0000256" key="1">
    <source>
        <dbReference type="SAM" id="MobiDB-lite"/>
    </source>
</evidence>
<organism evidence="2 3">
    <name type="scientific">Neolentinus lepideus HHB14362 ss-1</name>
    <dbReference type="NCBI Taxonomy" id="1314782"/>
    <lineage>
        <taxon>Eukaryota</taxon>
        <taxon>Fungi</taxon>
        <taxon>Dikarya</taxon>
        <taxon>Basidiomycota</taxon>
        <taxon>Agaricomycotina</taxon>
        <taxon>Agaricomycetes</taxon>
        <taxon>Gloeophyllales</taxon>
        <taxon>Gloeophyllaceae</taxon>
        <taxon>Neolentinus</taxon>
    </lineage>
</organism>
<evidence type="ECO:0000313" key="2">
    <source>
        <dbReference type="EMBL" id="KZT18996.1"/>
    </source>
</evidence>
<accession>A0A165MZW3</accession>
<keyword evidence="3" id="KW-1185">Reference proteome</keyword>
<evidence type="ECO:0000313" key="3">
    <source>
        <dbReference type="Proteomes" id="UP000076761"/>
    </source>
</evidence>
<feature type="compositionally biased region" description="Basic and acidic residues" evidence="1">
    <location>
        <begin position="22"/>
        <end position="37"/>
    </location>
</feature>
<reference evidence="2 3" key="1">
    <citation type="journal article" date="2016" name="Mol. Biol. Evol.">
        <title>Comparative Genomics of Early-Diverging Mushroom-Forming Fungi Provides Insights into the Origins of Lignocellulose Decay Capabilities.</title>
        <authorList>
            <person name="Nagy L.G."/>
            <person name="Riley R."/>
            <person name="Tritt A."/>
            <person name="Adam C."/>
            <person name="Daum C."/>
            <person name="Floudas D."/>
            <person name="Sun H."/>
            <person name="Yadav J.S."/>
            <person name="Pangilinan J."/>
            <person name="Larsson K.H."/>
            <person name="Matsuura K."/>
            <person name="Barry K."/>
            <person name="Labutti K."/>
            <person name="Kuo R."/>
            <person name="Ohm R.A."/>
            <person name="Bhattacharya S.S."/>
            <person name="Shirouzu T."/>
            <person name="Yoshinaga Y."/>
            <person name="Martin F.M."/>
            <person name="Grigoriev I.V."/>
            <person name="Hibbett D.S."/>
        </authorList>
    </citation>
    <scope>NUCLEOTIDE SEQUENCE [LARGE SCALE GENOMIC DNA]</scope>
    <source>
        <strain evidence="2 3">HHB14362 ss-1</strain>
    </source>
</reference>
<proteinExistence type="predicted"/>
<dbReference type="Proteomes" id="UP000076761">
    <property type="component" value="Unassembled WGS sequence"/>
</dbReference>
<feature type="compositionally biased region" description="Basic and acidic residues" evidence="1">
    <location>
        <begin position="1"/>
        <end position="10"/>
    </location>
</feature>
<dbReference type="AlphaFoldDB" id="A0A165MZW3"/>
<dbReference type="EMBL" id="KV425654">
    <property type="protein sequence ID" value="KZT18996.1"/>
    <property type="molecule type" value="Genomic_DNA"/>
</dbReference>
<dbReference type="OrthoDB" id="3256495at2759"/>
<gene>
    <name evidence="2" type="ORF">NEOLEDRAFT_1152254</name>
</gene>
<dbReference type="STRING" id="1314782.A0A165MZW3"/>
<feature type="region of interest" description="Disordered" evidence="1">
    <location>
        <begin position="1"/>
        <end position="95"/>
    </location>
</feature>
<name>A0A165MZW3_9AGAM</name>